<dbReference type="RefSeq" id="WP_260070604.1">
    <property type="nucleotide sequence ID" value="NZ_CBCSKM010000005.1"/>
</dbReference>
<evidence type="ECO:0000313" key="3">
    <source>
        <dbReference type="Proteomes" id="UP001292216"/>
    </source>
</evidence>
<proteinExistence type="predicted"/>
<dbReference type="InterPro" id="IPR013670">
    <property type="entry name" value="EcoEI_R_C_dom"/>
</dbReference>
<comment type="caution">
    <text evidence="2">The sequence shown here is derived from an EMBL/GenBank/DDBJ whole genome shotgun (WGS) entry which is preliminary data.</text>
</comment>
<feature type="domain" description="EcoEI R protein C-terminal" evidence="1">
    <location>
        <begin position="65"/>
        <end position="196"/>
    </location>
</feature>
<dbReference type="EMBL" id="JAYERP010000001">
    <property type="protein sequence ID" value="MEA3569384.1"/>
    <property type="molecule type" value="Genomic_DNA"/>
</dbReference>
<sequence>MIELTEEFWQDADLLTFEKVRVELRDLIKYTVDEGGKRNPIDTNLADEVLMVQEGKAMYAAYDFEDYKLKVNRYIELNRDNVAIYKLRNNIPLTALDYESLEKVFTGELGTVDDYKREFKDTPFGLLVRKVAKLEVEAANRAFSEFINDQSLTQAQIVFVKKVIDYIVQNGYIDNVAELTKPPFDKPQSFIKLFDGSK</sequence>
<evidence type="ECO:0000313" key="2">
    <source>
        <dbReference type="EMBL" id="MEA3569384.1"/>
    </source>
</evidence>
<dbReference type="Pfam" id="PF08463">
    <property type="entry name" value="EcoEI_R_C"/>
    <property type="match status" value="1"/>
</dbReference>
<keyword evidence="3" id="KW-1185">Reference proteome</keyword>
<gene>
    <name evidence="2" type="ORF">U9M73_05155</name>
</gene>
<protein>
    <submittedName>
        <fullName evidence="2">Type I restriction-modification enzyme R subunit C-terminal domain-containing protein</fullName>
    </submittedName>
</protein>
<dbReference type="Proteomes" id="UP001292216">
    <property type="component" value="Unassembled WGS sequence"/>
</dbReference>
<accession>A0ABU5PHJ1</accession>
<evidence type="ECO:0000259" key="1">
    <source>
        <dbReference type="Pfam" id="PF08463"/>
    </source>
</evidence>
<organism evidence="2 3">
    <name type="scientific">Paenibacillus phoenicis</name>
    <dbReference type="NCBI Taxonomy" id="554117"/>
    <lineage>
        <taxon>Bacteria</taxon>
        <taxon>Bacillati</taxon>
        <taxon>Bacillota</taxon>
        <taxon>Bacilli</taxon>
        <taxon>Bacillales</taxon>
        <taxon>Paenibacillaceae</taxon>
        <taxon>Paenibacillus</taxon>
    </lineage>
</organism>
<reference evidence="2 3" key="1">
    <citation type="submission" date="2023-12" db="EMBL/GenBank/DDBJ databases">
        <title>Whole genome sequencing of Paenibacillus phoenicis isolated from the Phoenix Mars Lander spacecraft assembly facility.</title>
        <authorList>
            <person name="Garcia A."/>
            <person name="Venkateswaran K."/>
        </authorList>
    </citation>
    <scope>NUCLEOTIDE SEQUENCE [LARGE SCALE GENOMIC DNA]</scope>
    <source>
        <strain evidence="2 3">3PO2SA</strain>
    </source>
</reference>
<name>A0ABU5PHJ1_9BACL</name>